<feature type="transmembrane region" description="Helical" evidence="9">
    <location>
        <begin position="280"/>
        <end position="309"/>
    </location>
</feature>
<keyword evidence="2" id="KW-0813">Transport</keyword>
<feature type="transmembrane region" description="Helical" evidence="9">
    <location>
        <begin position="21"/>
        <end position="42"/>
    </location>
</feature>
<evidence type="ECO:0000313" key="12">
    <source>
        <dbReference type="Proteomes" id="UP001054252"/>
    </source>
</evidence>
<feature type="transmembrane region" description="Helical" evidence="9">
    <location>
        <begin position="353"/>
        <end position="372"/>
    </location>
</feature>
<comment type="subcellular location">
    <subcellularLocation>
        <location evidence="1">Membrane</location>
        <topology evidence="1">Multi-pass membrane protein</topology>
    </subcellularLocation>
</comment>
<dbReference type="GO" id="GO:0006817">
    <property type="term" value="P:phosphate ion transport"/>
    <property type="evidence" value="ECO:0007669"/>
    <property type="project" value="UniProtKB-KW"/>
</dbReference>
<evidence type="ECO:0000256" key="6">
    <source>
        <dbReference type="ARBA" id="ARBA00022989"/>
    </source>
</evidence>
<reference evidence="11 12" key="1">
    <citation type="journal article" date="2021" name="Commun. Biol.">
        <title>The genome of Shorea leprosula (Dipterocarpaceae) highlights the ecological relevance of drought in aseasonal tropical rainforests.</title>
        <authorList>
            <person name="Ng K.K.S."/>
            <person name="Kobayashi M.J."/>
            <person name="Fawcett J.A."/>
            <person name="Hatakeyama M."/>
            <person name="Paape T."/>
            <person name="Ng C.H."/>
            <person name="Ang C.C."/>
            <person name="Tnah L.H."/>
            <person name="Lee C.T."/>
            <person name="Nishiyama T."/>
            <person name="Sese J."/>
            <person name="O'Brien M.J."/>
            <person name="Copetti D."/>
            <person name="Mohd Noor M.I."/>
            <person name="Ong R.C."/>
            <person name="Putra M."/>
            <person name="Sireger I.Z."/>
            <person name="Indrioko S."/>
            <person name="Kosugi Y."/>
            <person name="Izuno A."/>
            <person name="Isagi Y."/>
            <person name="Lee S.L."/>
            <person name="Shimizu K.K."/>
        </authorList>
    </citation>
    <scope>NUCLEOTIDE SEQUENCE [LARGE SCALE GENOMIC DNA]</scope>
    <source>
        <strain evidence="11">214</strain>
    </source>
</reference>
<feature type="transmembrane region" description="Helical" evidence="9">
    <location>
        <begin position="93"/>
        <end position="119"/>
    </location>
</feature>
<evidence type="ECO:0000256" key="1">
    <source>
        <dbReference type="ARBA" id="ARBA00004141"/>
    </source>
</evidence>
<evidence type="ECO:0000256" key="3">
    <source>
        <dbReference type="ARBA" id="ARBA00022592"/>
    </source>
</evidence>
<keyword evidence="12" id="KW-1185">Reference proteome</keyword>
<dbReference type="InterPro" id="IPR005828">
    <property type="entry name" value="MFS_sugar_transport-like"/>
</dbReference>
<feature type="transmembrane region" description="Helical" evidence="9">
    <location>
        <begin position="62"/>
        <end position="81"/>
    </location>
</feature>
<dbReference type="InterPro" id="IPR036259">
    <property type="entry name" value="MFS_trans_sf"/>
</dbReference>
<dbReference type="CDD" id="cd17364">
    <property type="entry name" value="MFS_PhT"/>
    <property type="match status" value="1"/>
</dbReference>
<feature type="transmembrane region" description="Helical" evidence="9">
    <location>
        <begin position="392"/>
        <end position="412"/>
    </location>
</feature>
<feature type="domain" description="Major facilitator superfamily (MFS) profile" evidence="10">
    <location>
        <begin position="21"/>
        <end position="488"/>
    </location>
</feature>
<feature type="transmembrane region" description="Helical" evidence="9">
    <location>
        <begin position="153"/>
        <end position="177"/>
    </location>
</feature>
<evidence type="ECO:0000256" key="5">
    <source>
        <dbReference type="ARBA" id="ARBA00022847"/>
    </source>
</evidence>
<sequence length="499" mass="55124">MPLRVLSALDNARIQYYHFKATVIAGMGLFTDAYDFFCIPPITRLLGHIYYNDDPPTRVSSTLITVVLLGAAIGQLVFGVLGDLKGRRRVYGLSLTIMVLSSVVCGFSICGVTGCVLGSLVFFRFLLGLGIGGDYPLSATIMAEFANRNTRGAFIAGVFSMQGIGILAASGVTAVVCSSFDKYSKKSKDYMTTDVDIAWRLILMIGGVPAALTFYLRMMMPETARFTALVERNPVQAAVDMGRVLDVPMNEIAEDAPIPAHPPTYPLFSKQFLHRHGRDLFYCAASWFLVDVAFYANNLVLSTVFFYYVDKPTNVYHLALKVASLQAIVAAAATIPGYWFTYYFIDRIGRVKIQMFGFLMMALVYFAMGIPYKDYWFKQVQNSKKSRVGFSILYGLTFFFANFGPNTTTFIVPAEMFPARFRSTCHGISGAIGKVGAIVGTIGFQWASSTNANSDYPHPHKMTVAFVIWGVVCLLGALVTYFFARETKGLSLEDNEIDE</sequence>
<dbReference type="PROSITE" id="PS00217">
    <property type="entry name" value="SUGAR_TRANSPORT_2"/>
    <property type="match status" value="1"/>
</dbReference>
<dbReference type="GO" id="GO:0015293">
    <property type="term" value="F:symporter activity"/>
    <property type="evidence" value="ECO:0007669"/>
    <property type="project" value="UniProtKB-KW"/>
</dbReference>
<evidence type="ECO:0000256" key="9">
    <source>
        <dbReference type="SAM" id="Phobius"/>
    </source>
</evidence>
<dbReference type="EMBL" id="BPVZ01000012">
    <property type="protein sequence ID" value="GKU98192.1"/>
    <property type="molecule type" value="Genomic_DNA"/>
</dbReference>
<dbReference type="Gene3D" id="1.20.1250.20">
    <property type="entry name" value="MFS general substrate transporter like domains"/>
    <property type="match status" value="1"/>
</dbReference>
<dbReference type="InterPro" id="IPR020846">
    <property type="entry name" value="MFS_dom"/>
</dbReference>
<evidence type="ECO:0000259" key="10">
    <source>
        <dbReference type="PROSITE" id="PS50850"/>
    </source>
</evidence>
<organism evidence="11 12">
    <name type="scientific">Rubroshorea leprosula</name>
    <dbReference type="NCBI Taxonomy" id="152421"/>
    <lineage>
        <taxon>Eukaryota</taxon>
        <taxon>Viridiplantae</taxon>
        <taxon>Streptophyta</taxon>
        <taxon>Embryophyta</taxon>
        <taxon>Tracheophyta</taxon>
        <taxon>Spermatophyta</taxon>
        <taxon>Magnoliopsida</taxon>
        <taxon>eudicotyledons</taxon>
        <taxon>Gunneridae</taxon>
        <taxon>Pentapetalae</taxon>
        <taxon>rosids</taxon>
        <taxon>malvids</taxon>
        <taxon>Malvales</taxon>
        <taxon>Dipterocarpaceae</taxon>
        <taxon>Rubroshorea</taxon>
    </lineage>
</organism>
<accession>A0AAV5IK30</accession>
<evidence type="ECO:0000256" key="8">
    <source>
        <dbReference type="ARBA" id="ARBA00044504"/>
    </source>
</evidence>
<dbReference type="Proteomes" id="UP001054252">
    <property type="component" value="Unassembled WGS sequence"/>
</dbReference>
<keyword evidence="4 9" id="KW-0812">Transmembrane</keyword>
<dbReference type="AlphaFoldDB" id="A0AAV5IK30"/>
<gene>
    <name evidence="11" type="ORF">SLEP1_g11225</name>
</gene>
<dbReference type="GO" id="GO:0016020">
    <property type="term" value="C:membrane"/>
    <property type="evidence" value="ECO:0007669"/>
    <property type="project" value="UniProtKB-SubCell"/>
</dbReference>
<keyword evidence="7 9" id="KW-0472">Membrane</keyword>
<feature type="transmembrane region" description="Helical" evidence="9">
    <location>
        <begin position="466"/>
        <end position="484"/>
    </location>
</feature>
<dbReference type="SUPFAM" id="SSF103473">
    <property type="entry name" value="MFS general substrate transporter"/>
    <property type="match status" value="1"/>
</dbReference>
<comment type="caution">
    <text evidence="11">The sequence shown here is derived from an EMBL/GenBank/DDBJ whole genome shotgun (WGS) entry which is preliminary data.</text>
</comment>
<proteinExistence type="inferred from homology"/>
<evidence type="ECO:0000256" key="7">
    <source>
        <dbReference type="ARBA" id="ARBA00023136"/>
    </source>
</evidence>
<dbReference type="PANTHER" id="PTHR24064">
    <property type="entry name" value="SOLUTE CARRIER FAMILY 22 MEMBER"/>
    <property type="match status" value="1"/>
</dbReference>
<dbReference type="FunFam" id="1.20.1250.20:FF:000175">
    <property type="entry name" value="Inorganic phosphate transporter 1-6"/>
    <property type="match status" value="1"/>
</dbReference>
<evidence type="ECO:0000313" key="11">
    <source>
        <dbReference type="EMBL" id="GKU98192.1"/>
    </source>
</evidence>
<feature type="transmembrane region" description="Helical" evidence="9">
    <location>
        <begin position="424"/>
        <end position="446"/>
    </location>
</feature>
<comment type="similarity">
    <text evidence="8">Belongs to the major facilitator superfamily. Phosphate:H(+) symporter (TC 2.A.1.9) family.</text>
</comment>
<evidence type="ECO:0000256" key="4">
    <source>
        <dbReference type="ARBA" id="ARBA00022692"/>
    </source>
</evidence>
<protein>
    <recommendedName>
        <fullName evidence="10">Major facilitator superfamily (MFS) profile domain-containing protein</fullName>
    </recommendedName>
</protein>
<name>A0AAV5IK30_9ROSI</name>
<dbReference type="PROSITE" id="PS50850">
    <property type="entry name" value="MFS"/>
    <property type="match status" value="1"/>
</dbReference>
<dbReference type="InterPro" id="IPR005829">
    <property type="entry name" value="Sugar_transporter_CS"/>
</dbReference>
<keyword evidence="6 9" id="KW-1133">Transmembrane helix</keyword>
<dbReference type="Pfam" id="PF00083">
    <property type="entry name" value="Sugar_tr"/>
    <property type="match status" value="1"/>
</dbReference>
<keyword evidence="5" id="KW-0769">Symport</keyword>
<evidence type="ECO:0000256" key="2">
    <source>
        <dbReference type="ARBA" id="ARBA00022448"/>
    </source>
</evidence>
<feature type="transmembrane region" description="Helical" evidence="9">
    <location>
        <begin position="125"/>
        <end position="146"/>
    </location>
</feature>
<feature type="transmembrane region" description="Helical" evidence="9">
    <location>
        <begin position="315"/>
        <end position="341"/>
    </location>
</feature>
<feature type="transmembrane region" description="Helical" evidence="9">
    <location>
        <begin position="197"/>
        <end position="216"/>
    </location>
</feature>
<keyword evidence="3" id="KW-0592">Phosphate transport</keyword>